<feature type="binding site" evidence="2">
    <location>
        <position position="64"/>
    </location>
    <ligand>
        <name>Fe cation</name>
        <dbReference type="ChEBI" id="CHEBI:24875"/>
    </ligand>
</feature>
<comment type="similarity">
    <text evidence="1 3">Belongs to the pirin family.</text>
</comment>
<organism evidence="6 8">
    <name type="scientific">Comamonas testosteroni</name>
    <name type="common">Pseudomonas testosteroni</name>
    <dbReference type="NCBI Taxonomy" id="285"/>
    <lineage>
        <taxon>Bacteria</taxon>
        <taxon>Pseudomonadati</taxon>
        <taxon>Pseudomonadota</taxon>
        <taxon>Betaproteobacteria</taxon>
        <taxon>Burkholderiales</taxon>
        <taxon>Comamonadaceae</taxon>
        <taxon>Comamonas</taxon>
    </lineage>
</organism>
<dbReference type="InterPro" id="IPR053186">
    <property type="entry name" value="QDO-related"/>
</dbReference>
<dbReference type="AlphaFoldDB" id="A0A096F724"/>
<keyword evidence="6" id="KW-0560">Oxidoreductase</keyword>
<dbReference type="RefSeq" id="WP_034374738.1">
    <property type="nucleotide sequence ID" value="NZ_AWOR01000078.1"/>
</dbReference>
<dbReference type="PATRIC" id="fig|285.49.peg.427"/>
<evidence type="ECO:0000256" key="3">
    <source>
        <dbReference type="RuleBase" id="RU003457"/>
    </source>
</evidence>
<dbReference type="EMBL" id="JNVD01000012">
    <property type="protein sequence ID" value="KOC25106.1"/>
    <property type="molecule type" value="Genomic_DNA"/>
</dbReference>
<evidence type="ECO:0000259" key="5">
    <source>
        <dbReference type="Pfam" id="PF05726"/>
    </source>
</evidence>
<comment type="caution">
    <text evidence="6">The sequence shown here is derived from an EMBL/GenBank/DDBJ whole genome shotgun (WGS) entry which is preliminary data.</text>
</comment>
<dbReference type="Proteomes" id="UP000029553">
    <property type="component" value="Unassembled WGS sequence"/>
</dbReference>
<dbReference type="Gene3D" id="2.60.120.10">
    <property type="entry name" value="Jelly Rolls"/>
    <property type="match status" value="2"/>
</dbReference>
<gene>
    <name evidence="7" type="ORF">GL58_02040</name>
    <name evidence="6" type="ORF">P353_23475</name>
</gene>
<feature type="domain" description="Pirin C-terminal" evidence="5">
    <location>
        <begin position="188"/>
        <end position="290"/>
    </location>
</feature>
<keyword evidence="2" id="KW-0408">Iron</keyword>
<reference evidence="6 8" key="1">
    <citation type="submission" date="2013-09" db="EMBL/GenBank/DDBJ databases">
        <title>High correlation between genotypes and phenotypes of environmental bacteria Comamonas testosteroni strains.</title>
        <authorList>
            <person name="Liu L."/>
            <person name="Zhu W."/>
            <person name="Xia X."/>
            <person name="Xu B."/>
            <person name="Luo M."/>
            <person name="Wang G."/>
        </authorList>
    </citation>
    <scope>NUCLEOTIDE SEQUENCE [LARGE SCALE GENOMIC DNA]</scope>
    <source>
        <strain evidence="6 8">JL40</strain>
    </source>
</reference>
<dbReference type="CDD" id="cd02247">
    <property type="entry name" value="cupin_pirin_C"/>
    <property type="match status" value="1"/>
</dbReference>
<dbReference type="InterPro" id="IPR008778">
    <property type="entry name" value="Pirin_C_dom"/>
</dbReference>
<keyword evidence="6" id="KW-0223">Dioxygenase</keyword>
<feature type="binding site" evidence="2">
    <location>
        <position position="108"/>
    </location>
    <ligand>
        <name>Fe cation</name>
        <dbReference type="ChEBI" id="CHEBI:24875"/>
    </ligand>
</feature>
<dbReference type="SUPFAM" id="SSF51182">
    <property type="entry name" value="RmlC-like cupins"/>
    <property type="match status" value="1"/>
</dbReference>
<dbReference type="InterPro" id="IPR003829">
    <property type="entry name" value="Pirin_N_dom"/>
</dbReference>
<dbReference type="CDD" id="cd02909">
    <property type="entry name" value="cupin_pirin_N"/>
    <property type="match status" value="1"/>
</dbReference>
<evidence type="ECO:0000259" key="4">
    <source>
        <dbReference type="Pfam" id="PF02678"/>
    </source>
</evidence>
<dbReference type="GO" id="GO:0046872">
    <property type="term" value="F:metal ion binding"/>
    <property type="evidence" value="ECO:0007669"/>
    <property type="project" value="UniProtKB-KW"/>
</dbReference>
<dbReference type="InterPro" id="IPR011051">
    <property type="entry name" value="RmlC_Cupin_sf"/>
</dbReference>
<feature type="domain" description="Pirin N-terminal" evidence="4">
    <location>
        <begin position="23"/>
        <end position="128"/>
    </location>
</feature>
<dbReference type="GO" id="GO:0051213">
    <property type="term" value="F:dioxygenase activity"/>
    <property type="evidence" value="ECO:0007669"/>
    <property type="project" value="UniProtKB-KW"/>
</dbReference>
<reference evidence="7" key="3">
    <citation type="submission" date="2014-06" db="EMBL/GenBank/DDBJ databases">
        <title>Three species of the Botryosphaeriales overlap on five unrelated trees in China, with a novel species.</title>
        <authorList>
            <person name="Tian C."/>
            <person name="Fan X."/>
        </authorList>
    </citation>
    <scope>NUCLEOTIDE SEQUENCE</scope>
    <source>
        <strain evidence="7">WDL7</strain>
    </source>
</reference>
<evidence type="ECO:0000313" key="7">
    <source>
        <dbReference type="EMBL" id="KOC25106.1"/>
    </source>
</evidence>
<dbReference type="Pfam" id="PF05726">
    <property type="entry name" value="Pirin_C"/>
    <property type="match status" value="1"/>
</dbReference>
<evidence type="ECO:0000256" key="1">
    <source>
        <dbReference type="ARBA" id="ARBA00008416"/>
    </source>
</evidence>
<feature type="binding site" evidence="2">
    <location>
        <position position="106"/>
    </location>
    <ligand>
        <name>Fe cation</name>
        <dbReference type="ChEBI" id="CHEBI:24875"/>
    </ligand>
</feature>
<comment type="cofactor">
    <cofactor evidence="2">
        <name>Fe cation</name>
        <dbReference type="ChEBI" id="CHEBI:24875"/>
    </cofactor>
    <text evidence="2">Binds 1 Fe cation per subunit.</text>
</comment>
<dbReference type="PIRSF" id="PIRSF006232">
    <property type="entry name" value="Pirin"/>
    <property type="match status" value="1"/>
</dbReference>
<dbReference type="Pfam" id="PF02678">
    <property type="entry name" value="Pirin"/>
    <property type="match status" value="1"/>
</dbReference>
<dbReference type="InterPro" id="IPR012093">
    <property type="entry name" value="Pirin"/>
</dbReference>
<dbReference type="EMBL" id="AWOR01000078">
    <property type="protein sequence ID" value="KGH25794.1"/>
    <property type="molecule type" value="Genomic_DNA"/>
</dbReference>
<reference evidence="9" key="2">
    <citation type="submission" date="2014-06" db="EMBL/GenBank/DDBJ databases">
        <title>Draft genome sequence of C. testosteroni WDL7.</title>
        <authorList>
            <person name="Wu Y."/>
            <person name="Seshan H."/>
            <person name="Arumugam K."/>
        </authorList>
    </citation>
    <scope>NUCLEOTIDE SEQUENCE [LARGE SCALE GENOMIC DNA]</scope>
    <source>
        <strain evidence="9">WDL7</strain>
    </source>
</reference>
<sequence length="306" mass="32853">MLKKILGVYEAPRPHWVGNGFPVRSLFSYGDHGKALSPFLLLDHAGPQSFTPTTARRGVGTHPHRGFETVTIVYEGEVAHRDSTGAGGTIGPGDVQWMTAASGILHEEYHSEAFAKSGGPLEMVQLWVNLPARDKMSAPGYQTLLNADIPQVALPDGAGHLRVIAGDYLGSKGPAYRGPARTFTPIDVWDVRLNAGAATELQARAGRTLALVVLHGTLLVNGQEIARAGQLVHMDRAADSVHLEANSDVTLLWLSGEPIDEPVVGYGPFVMNSDEEIQQALEDFRSGQFGRIPAAERHAPTAVPNH</sequence>
<dbReference type="PANTHER" id="PTHR43594">
    <property type="entry name" value="QUERCETIN 2,3-DIOXYGENASE"/>
    <property type="match status" value="1"/>
</dbReference>
<dbReference type="PANTHER" id="PTHR43594:SF1">
    <property type="entry name" value="QUERCETIN 2,3-DIOXYGENASE PA2418-RELATED"/>
    <property type="match status" value="1"/>
</dbReference>
<evidence type="ECO:0000313" key="9">
    <source>
        <dbReference type="Proteomes" id="UP000037442"/>
    </source>
</evidence>
<evidence type="ECO:0000313" key="8">
    <source>
        <dbReference type="Proteomes" id="UP000029553"/>
    </source>
</evidence>
<evidence type="ECO:0000313" key="6">
    <source>
        <dbReference type="EMBL" id="KGH25794.1"/>
    </source>
</evidence>
<proteinExistence type="inferred from homology"/>
<evidence type="ECO:0000256" key="2">
    <source>
        <dbReference type="PIRSR" id="PIRSR006232-1"/>
    </source>
</evidence>
<feature type="binding site" evidence="2">
    <location>
        <position position="62"/>
    </location>
    <ligand>
        <name>Fe cation</name>
        <dbReference type="ChEBI" id="CHEBI:24875"/>
    </ligand>
</feature>
<accession>A0A096F724</accession>
<keyword evidence="2" id="KW-0479">Metal-binding</keyword>
<protein>
    <submittedName>
        <fullName evidence="6">Quercetin 2,3-dioxygenase</fullName>
    </submittedName>
</protein>
<name>A0A096F724_COMTE</name>
<dbReference type="Proteomes" id="UP000037442">
    <property type="component" value="Unassembled WGS sequence"/>
</dbReference>
<dbReference type="InterPro" id="IPR014710">
    <property type="entry name" value="RmlC-like_jellyroll"/>
</dbReference>